<dbReference type="Pfam" id="PF08541">
    <property type="entry name" value="ACP_syn_III_C"/>
    <property type="match status" value="1"/>
</dbReference>
<dbReference type="Pfam" id="PF00109">
    <property type="entry name" value="ketoacyl-synt"/>
    <property type="match status" value="1"/>
</dbReference>
<dbReference type="PANTHER" id="PTHR34069:SF3">
    <property type="entry name" value="ACYL-COA:ACYL-COA ALKYLTRANSFERASE"/>
    <property type="match status" value="1"/>
</dbReference>
<dbReference type="AlphaFoldDB" id="A0A1E7Q2P4"/>
<keyword evidence="6" id="KW-1185">Reference proteome</keyword>
<dbReference type="InterPro" id="IPR016039">
    <property type="entry name" value="Thiolase-like"/>
</dbReference>
<dbReference type="GO" id="GO:0044550">
    <property type="term" value="P:secondary metabolite biosynthetic process"/>
    <property type="evidence" value="ECO:0007669"/>
    <property type="project" value="TreeGrafter"/>
</dbReference>
<dbReference type="RefSeq" id="WP_070047994.1">
    <property type="nucleotide sequence ID" value="NZ_CBCSDO010000001.1"/>
</dbReference>
<dbReference type="CDD" id="cd00827">
    <property type="entry name" value="init_cond_enzymes"/>
    <property type="match status" value="1"/>
</dbReference>
<dbReference type="InterPro" id="IPR014030">
    <property type="entry name" value="Ketoacyl_synth_N"/>
</dbReference>
<dbReference type="STRING" id="1628148.BI198_01735"/>
<accession>A0A1E7Q2P4</accession>
<keyword evidence="2" id="KW-0012">Acyltransferase</keyword>
<gene>
    <name evidence="5" type="ORF">BI198_01735</name>
</gene>
<keyword evidence="1" id="KW-0808">Transferase</keyword>
<dbReference type="OrthoDB" id="2514738at2"/>
<evidence type="ECO:0000259" key="4">
    <source>
        <dbReference type="Pfam" id="PF08541"/>
    </source>
</evidence>
<organism evidence="5 6">
    <name type="scientific">Rheinheimera salexigens</name>
    <dbReference type="NCBI Taxonomy" id="1628148"/>
    <lineage>
        <taxon>Bacteria</taxon>
        <taxon>Pseudomonadati</taxon>
        <taxon>Pseudomonadota</taxon>
        <taxon>Gammaproteobacteria</taxon>
        <taxon>Chromatiales</taxon>
        <taxon>Chromatiaceae</taxon>
        <taxon>Rheinheimera</taxon>
    </lineage>
</organism>
<reference evidence="6" key="1">
    <citation type="submission" date="2016-09" db="EMBL/GenBank/DDBJ databases">
        <authorList>
            <person name="Wan X."/>
            <person name="Hou S."/>
        </authorList>
    </citation>
    <scope>NUCLEOTIDE SEQUENCE [LARGE SCALE GENOMIC DNA]</scope>
    <source>
        <strain evidence="6">KH87</strain>
    </source>
</reference>
<dbReference type="InterPro" id="IPR013747">
    <property type="entry name" value="ACP_syn_III_C"/>
</dbReference>
<feature type="domain" description="Beta-ketoacyl synthase-like N-terminal" evidence="3">
    <location>
        <begin position="126"/>
        <end position="206"/>
    </location>
</feature>
<dbReference type="SUPFAM" id="SSF53901">
    <property type="entry name" value="Thiolase-like"/>
    <property type="match status" value="2"/>
</dbReference>
<dbReference type="Proteomes" id="UP000242258">
    <property type="component" value="Unassembled WGS sequence"/>
</dbReference>
<evidence type="ECO:0000313" key="6">
    <source>
        <dbReference type="Proteomes" id="UP000242258"/>
    </source>
</evidence>
<feature type="domain" description="Beta-ketoacyl-[acyl-carrier-protein] synthase III C-terminal" evidence="4">
    <location>
        <begin position="286"/>
        <end position="364"/>
    </location>
</feature>
<dbReference type="Gene3D" id="3.40.47.10">
    <property type="match status" value="2"/>
</dbReference>
<comment type="caution">
    <text evidence="5">The sequence shown here is derived from an EMBL/GenBank/DDBJ whole genome shotgun (WGS) entry which is preliminary data.</text>
</comment>
<dbReference type="EMBL" id="MKEK01000001">
    <property type="protein sequence ID" value="OEY68427.1"/>
    <property type="molecule type" value="Genomic_DNA"/>
</dbReference>
<evidence type="ECO:0000256" key="2">
    <source>
        <dbReference type="ARBA" id="ARBA00023315"/>
    </source>
</evidence>
<evidence type="ECO:0008006" key="7">
    <source>
        <dbReference type="Google" id="ProtNLM"/>
    </source>
</evidence>
<evidence type="ECO:0000259" key="3">
    <source>
        <dbReference type="Pfam" id="PF00109"/>
    </source>
</evidence>
<dbReference type="PANTHER" id="PTHR34069">
    <property type="entry name" value="3-OXOACYL-[ACYL-CARRIER-PROTEIN] SYNTHASE 3"/>
    <property type="match status" value="1"/>
</dbReference>
<evidence type="ECO:0000256" key="1">
    <source>
        <dbReference type="ARBA" id="ARBA00022679"/>
    </source>
</evidence>
<evidence type="ECO:0000313" key="5">
    <source>
        <dbReference type="EMBL" id="OEY68427.1"/>
    </source>
</evidence>
<dbReference type="NCBIfam" id="NF005293">
    <property type="entry name" value="PRK06816.1"/>
    <property type="match status" value="1"/>
</dbReference>
<proteinExistence type="predicted"/>
<sequence>MSVKPVYISRIAAELPFDAVSNEDMESRLGQVGNKPSRARRLILRSNGIKQRHYVIDPATGKAAFNNAQLAALAIRKLCATPEQLNSIECLVASSSAPDQLMPNHAVMVHGELGNPPCEVVATAGICLCGITALKYAWMSVASGNSENAVACGSEVASNMMHARNFSAESAAKLAQLDKQPELAFEKDFLRWMLSDGAGAVWLQNKPAEKGLSLRIHWIEIISFANQLPACMYAGAEQTATGLQGWTQFDAAGRAEQSVMSVKQNVKLLNENIVTVTVEQALQRVLQKHPMLPEQIDYFLPHYSSEYFRDRLLVGLENIDFVIPQHKWFTNLTSKGNTGSASIFIMLEELFHSGKLQVGEKILCYIPESGRFSSAFMLLEVASNGAG</sequence>
<name>A0A1E7Q2P4_9GAMM</name>
<dbReference type="GO" id="GO:0016746">
    <property type="term" value="F:acyltransferase activity"/>
    <property type="evidence" value="ECO:0007669"/>
    <property type="project" value="UniProtKB-KW"/>
</dbReference>
<protein>
    <recommendedName>
        <fullName evidence="7">Beta-ketoacyl-[acyl-carrier-protein] synthase III C-terminal domain-containing protein</fullName>
    </recommendedName>
</protein>